<keyword evidence="1" id="KW-0346">Stress response</keyword>
<dbReference type="Pfam" id="PF01430">
    <property type="entry name" value="HSP33"/>
    <property type="match status" value="1"/>
</dbReference>
<dbReference type="SUPFAM" id="SSF118352">
    <property type="entry name" value="HSP33 redox switch-like"/>
    <property type="match status" value="1"/>
</dbReference>
<reference evidence="2" key="1">
    <citation type="submission" date="2016-06" db="EMBL/GenBank/DDBJ databases">
        <authorList>
            <person name="Petersen J."/>
            <person name="Sayavedra L."/>
        </authorList>
    </citation>
    <scope>NUCLEOTIDE SEQUENCE [LARGE SCALE GENOMIC DNA]</scope>
    <source>
        <strain evidence="2">BazSymA</strain>
    </source>
</reference>
<dbReference type="GO" id="GO:0051082">
    <property type="term" value="F:unfolded protein binding"/>
    <property type="evidence" value="ECO:0007669"/>
    <property type="project" value="InterPro"/>
</dbReference>
<evidence type="ECO:0000313" key="1">
    <source>
        <dbReference type="EMBL" id="SEH70432.1"/>
    </source>
</evidence>
<dbReference type="GO" id="GO:0006457">
    <property type="term" value="P:protein folding"/>
    <property type="evidence" value="ECO:0007669"/>
    <property type="project" value="InterPro"/>
</dbReference>
<evidence type="ECO:0000313" key="2">
    <source>
        <dbReference type="Proteomes" id="UP000198988"/>
    </source>
</evidence>
<protein>
    <submittedName>
        <fullName evidence="1">[weak similarity to] Heat shock protein Hsp33protein</fullName>
    </submittedName>
</protein>
<dbReference type="Proteomes" id="UP000198988">
    <property type="component" value="Unassembled WGS sequence"/>
</dbReference>
<proteinExistence type="predicted"/>
<dbReference type="EMBL" id="CDSC02000115">
    <property type="protein sequence ID" value="SEH70432.1"/>
    <property type="molecule type" value="Genomic_DNA"/>
</dbReference>
<gene>
    <name evidence="1" type="ORF">BAZSYMA_ACONTIG27366_0</name>
</gene>
<dbReference type="InterPro" id="IPR016154">
    <property type="entry name" value="Heat_shock_Hsp33_C"/>
</dbReference>
<dbReference type="AlphaFoldDB" id="A0A1H6K5H6"/>
<name>A0A1H6K5H6_9GAMM</name>
<dbReference type="InterPro" id="IPR000397">
    <property type="entry name" value="Heat_shock_Hsp33"/>
</dbReference>
<accession>A0A1H6K5H6</accession>
<organism evidence="1 2">
    <name type="scientific">Bathymodiolus azoricus thioautotrophic gill symbiont</name>
    <dbReference type="NCBI Taxonomy" id="235205"/>
    <lineage>
        <taxon>Bacteria</taxon>
        <taxon>Pseudomonadati</taxon>
        <taxon>Pseudomonadota</taxon>
        <taxon>Gammaproteobacteria</taxon>
        <taxon>sulfur-oxidizing symbionts</taxon>
    </lineage>
</organism>
<dbReference type="GO" id="GO:0005737">
    <property type="term" value="C:cytoplasm"/>
    <property type="evidence" value="ECO:0007669"/>
    <property type="project" value="InterPro"/>
</dbReference>
<sequence length="54" mass="6046">MLSLGREAVNELLVEQDTIVADCEFCSAKYSFNKADVERIFAQNPVIKGSETKH</sequence>
<dbReference type="Gene3D" id="3.90.1280.10">
    <property type="entry name" value="HSP33 redox switch-like"/>
    <property type="match status" value="1"/>
</dbReference>